<protein>
    <submittedName>
        <fullName evidence="7">Oligosaccharide flippase family protein</fullName>
    </submittedName>
</protein>
<dbReference type="Proteomes" id="UP001183202">
    <property type="component" value="Unassembled WGS sequence"/>
</dbReference>
<feature type="transmembrane region" description="Helical" evidence="6">
    <location>
        <begin position="231"/>
        <end position="258"/>
    </location>
</feature>
<feature type="transmembrane region" description="Helical" evidence="6">
    <location>
        <begin position="190"/>
        <end position="210"/>
    </location>
</feature>
<feature type="transmembrane region" description="Helical" evidence="6">
    <location>
        <begin position="157"/>
        <end position="178"/>
    </location>
</feature>
<dbReference type="PANTHER" id="PTHR30250:SF11">
    <property type="entry name" value="O-ANTIGEN TRANSPORTER-RELATED"/>
    <property type="match status" value="1"/>
</dbReference>
<evidence type="ECO:0000313" key="8">
    <source>
        <dbReference type="Proteomes" id="UP001183202"/>
    </source>
</evidence>
<dbReference type="InterPro" id="IPR002797">
    <property type="entry name" value="Polysacc_synth"/>
</dbReference>
<name>A0ABU2N6P1_9PSEU</name>
<evidence type="ECO:0000256" key="2">
    <source>
        <dbReference type="ARBA" id="ARBA00022475"/>
    </source>
</evidence>
<feature type="transmembrane region" description="Helical" evidence="6">
    <location>
        <begin position="264"/>
        <end position="288"/>
    </location>
</feature>
<reference evidence="8" key="1">
    <citation type="submission" date="2023-07" db="EMBL/GenBank/DDBJ databases">
        <title>30 novel species of actinomycetes from the DSMZ collection.</title>
        <authorList>
            <person name="Nouioui I."/>
        </authorList>
    </citation>
    <scope>NUCLEOTIDE SEQUENCE [LARGE SCALE GENOMIC DNA]</scope>
    <source>
        <strain evidence="8">DSM 45834</strain>
    </source>
</reference>
<comment type="subcellular location">
    <subcellularLocation>
        <location evidence="1">Cell membrane</location>
        <topology evidence="1">Multi-pass membrane protein</topology>
    </subcellularLocation>
</comment>
<evidence type="ECO:0000256" key="3">
    <source>
        <dbReference type="ARBA" id="ARBA00022692"/>
    </source>
</evidence>
<dbReference type="RefSeq" id="WP_311555628.1">
    <property type="nucleotide sequence ID" value="NZ_JAVREJ010000004.1"/>
</dbReference>
<keyword evidence="3 6" id="KW-0812">Transmembrane</keyword>
<feature type="transmembrane region" description="Helical" evidence="6">
    <location>
        <begin position="371"/>
        <end position="391"/>
    </location>
</feature>
<feature type="transmembrane region" description="Helical" evidence="6">
    <location>
        <begin position="21"/>
        <end position="41"/>
    </location>
</feature>
<dbReference type="PANTHER" id="PTHR30250">
    <property type="entry name" value="PST FAMILY PREDICTED COLANIC ACID TRANSPORTER"/>
    <property type="match status" value="1"/>
</dbReference>
<sequence>MTTGRVARLRREVSVPMYRNAYALMLNTIVNSGLGLLYWIVAARTSTPDDVGRGNALISLMLLVSILTQADFGQALIRFLPRAGGGTRRLVMVSYGVAVGLAVLGATLAMAWCHLLLDASDPLHVSLPFACWFVVSTVAWSVFNLQDSALTGLRASMWIPLENAVYGVVKLGLLVVVARTSLSDGVFTSWTLPVLALLVPVNLLLFRRLIPRHAASTVDPYVPTRTVLTRYLAGGYVGHLAGQMSSTFLPVLVVQLLGSAQGGFFLPAQTAFAAMTLLSSAIVSSLVVEAAKDEERASHYAAAMLRRIAVTVWPAAVVVAVGAPWLLMLFGAEYRENATFLLQLLMLTVFPKVVTSLFNTRSRLQNRTGRIAVLQSLQAVVLVGGTALLAGPVGLTAVGWSALVAEGLPALLLGPSVVRWLRSGRATAESP</sequence>
<feature type="transmembrane region" description="Helical" evidence="6">
    <location>
        <begin position="56"/>
        <end position="80"/>
    </location>
</feature>
<dbReference type="InterPro" id="IPR050833">
    <property type="entry name" value="Poly_Biosynth_Transport"/>
</dbReference>
<keyword evidence="8" id="KW-1185">Reference proteome</keyword>
<evidence type="ECO:0000256" key="6">
    <source>
        <dbReference type="SAM" id="Phobius"/>
    </source>
</evidence>
<accession>A0ABU2N6P1</accession>
<feature type="transmembrane region" description="Helical" evidence="6">
    <location>
        <begin position="308"/>
        <end position="328"/>
    </location>
</feature>
<keyword evidence="4 6" id="KW-1133">Transmembrane helix</keyword>
<feature type="transmembrane region" description="Helical" evidence="6">
    <location>
        <begin position="340"/>
        <end position="359"/>
    </location>
</feature>
<evidence type="ECO:0000256" key="4">
    <source>
        <dbReference type="ARBA" id="ARBA00022989"/>
    </source>
</evidence>
<keyword evidence="2" id="KW-1003">Cell membrane</keyword>
<organism evidence="7 8">
    <name type="scientific">Pseudonocardia charpentierae</name>
    <dbReference type="NCBI Taxonomy" id="3075545"/>
    <lineage>
        <taxon>Bacteria</taxon>
        <taxon>Bacillati</taxon>
        <taxon>Actinomycetota</taxon>
        <taxon>Actinomycetes</taxon>
        <taxon>Pseudonocardiales</taxon>
        <taxon>Pseudonocardiaceae</taxon>
        <taxon>Pseudonocardia</taxon>
    </lineage>
</organism>
<proteinExistence type="predicted"/>
<keyword evidence="5 6" id="KW-0472">Membrane</keyword>
<dbReference type="Pfam" id="PF01943">
    <property type="entry name" value="Polysacc_synt"/>
    <property type="match status" value="1"/>
</dbReference>
<feature type="transmembrane region" description="Helical" evidence="6">
    <location>
        <begin position="123"/>
        <end position="145"/>
    </location>
</feature>
<evidence type="ECO:0000256" key="5">
    <source>
        <dbReference type="ARBA" id="ARBA00023136"/>
    </source>
</evidence>
<dbReference type="EMBL" id="JAVREJ010000004">
    <property type="protein sequence ID" value="MDT0349610.1"/>
    <property type="molecule type" value="Genomic_DNA"/>
</dbReference>
<comment type="caution">
    <text evidence="7">The sequence shown here is derived from an EMBL/GenBank/DDBJ whole genome shotgun (WGS) entry which is preliminary data.</text>
</comment>
<evidence type="ECO:0000313" key="7">
    <source>
        <dbReference type="EMBL" id="MDT0349610.1"/>
    </source>
</evidence>
<evidence type="ECO:0000256" key="1">
    <source>
        <dbReference type="ARBA" id="ARBA00004651"/>
    </source>
</evidence>
<feature type="transmembrane region" description="Helical" evidence="6">
    <location>
        <begin position="92"/>
        <end position="117"/>
    </location>
</feature>
<gene>
    <name evidence="7" type="ORF">RM445_08755</name>
</gene>